<dbReference type="PANTHER" id="PTHR46072:SF10">
    <property type="entry name" value="ACETAMIDASE"/>
    <property type="match status" value="1"/>
</dbReference>
<dbReference type="Pfam" id="PF01425">
    <property type="entry name" value="Amidase"/>
    <property type="match status" value="1"/>
</dbReference>
<feature type="domain" description="Amidase" evidence="3">
    <location>
        <begin position="62"/>
        <end position="532"/>
    </location>
</feature>
<keyword evidence="2" id="KW-0378">Hydrolase</keyword>
<accession>A0ABP1DMZ9</accession>
<keyword evidence="5" id="KW-1185">Reference proteome</keyword>
<dbReference type="Proteomes" id="UP001497453">
    <property type="component" value="Chromosome 5"/>
</dbReference>
<dbReference type="SUPFAM" id="SSF75304">
    <property type="entry name" value="Amidase signature (AS) enzymes"/>
    <property type="match status" value="1"/>
</dbReference>
<evidence type="ECO:0000313" key="5">
    <source>
        <dbReference type="Proteomes" id="UP001497453"/>
    </source>
</evidence>
<dbReference type="EMBL" id="OZ037948">
    <property type="protein sequence ID" value="CAL1709221.1"/>
    <property type="molecule type" value="Genomic_DNA"/>
</dbReference>
<dbReference type="InterPro" id="IPR036928">
    <property type="entry name" value="AS_sf"/>
</dbReference>
<protein>
    <recommendedName>
        <fullName evidence="3">Amidase domain-containing protein</fullName>
    </recommendedName>
</protein>
<dbReference type="InterPro" id="IPR023631">
    <property type="entry name" value="Amidase_dom"/>
</dbReference>
<gene>
    <name evidence="4" type="ORF">GFSPODELE1_LOCUS7242</name>
</gene>
<proteinExistence type="inferred from homology"/>
<evidence type="ECO:0000256" key="1">
    <source>
        <dbReference type="ARBA" id="ARBA00009199"/>
    </source>
</evidence>
<comment type="similarity">
    <text evidence="1">Belongs to the amidase family.</text>
</comment>
<reference evidence="5" key="1">
    <citation type="submission" date="2024-04" db="EMBL/GenBank/DDBJ databases">
        <authorList>
            <person name="Shaw F."/>
            <person name="Minotto A."/>
        </authorList>
    </citation>
    <scope>NUCLEOTIDE SEQUENCE [LARGE SCALE GENOMIC DNA]</scope>
</reference>
<organism evidence="4 5">
    <name type="scientific">Somion occarium</name>
    <dbReference type="NCBI Taxonomy" id="3059160"/>
    <lineage>
        <taxon>Eukaryota</taxon>
        <taxon>Fungi</taxon>
        <taxon>Dikarya</taxon>
        <taxon>Basidiomycota</taxon>
        <taxon>Agaricomycotina</taxon>
        <taxon>Agaricomycetes</taxon>
        <taxon>Polyporales</taxon>
        <taxon>Cerrenaceae</taxon>
        <taxon>Somion</taxon>
    </lineage>
</organism>
<name>A0ABP1DMZ9_9APHY</name>
<sequence length="556" mass="60789">MVLEYFAHRRACAAKQDERDERIKSLPAEFHAPLTPSDMTILQRSVAETVAGVQAGTLDPADILTAYGKKALKAHAATNCLTEIMISEALGWAKDSNKNGPLAGMPVSLKDTAGVAGFDACIGYSAWAFKPLQKDSPLVRLLRDAGAVPFVKTNVPITLLSFESFNDVWGRSTNPHGKNYAPGGSTGGEAALLAYGGSRIGIGTDVAGSVRAPAHYSGVYTIKSSMHRFPKAGNPTSIPGQIGIPAVYSPMSRTLADLETFWRAVMSMKPWEYDYSCIPLPWREVDLTGKKLRFGVIWDDGVVAPSPACRRALYEVTSVLRAEGHDVVNLDPPSPYDALKIGAQILFADGLKVVQRPIRSGETNDPGALEAIRALRLPKFVKKLYAWYLRYIRRDELYAGLVESCNAKTAEEYYDLIVQREGYRSKWFDMWNNEGLDFVLTVPNATPACPHGGMKEGYKSCGYTFLFNVLDYSAGVLPVTHVDGELDKLPAKFTARNAIEAGAYATYDSAPMHGLPVGVQVVGRRLQEEHVLEAMKLIENALQKEGKAYTLLETSE</sequence>
<dbReference type="Gene3D" id="3.90.1300.10">
    <property type="entry name" value="Amidase signature (AS) domain"/>
    <property type="match status" value="1"/>
</dbReference>
<evidence type="ECO:0000256" key="2">
    <source>
        <dbReference type="ARBA" id="ARBA00022801"/>
    </source>
</evidence>
<dbReference type="PANTHER" id="PTHR46072">
    <property type="entry name" value="AMIDASE-RELATED-RELATED"/>
    <property type="match status" value="1"/>
</dbReference>
<dbReference type="PIRSF" id="PIRSF001221">
    <property type="entry name" value="Amidase_fungi"/>
    <property type="match status" value="1"/>
</dbReference>
<evidence type="ECO:0000313" key="4">
    <source>
        <dbReference type="EMBL" id="CAL1709221.1"/>
    </source>
</evidence>
<evidence type="ECO:0000259" key="3">
    <source>
        <dbReference type="Pfam" id="PF01425"/>
    </source>
</evidence>